<protein>
    <recommendedName>
        <fullName evidence="1">acylphosphatase</fullName>
        <ecNumber evidence="1">3.6.1.7</ecNumber>
    </recommendedName>
</protein>
<organism evidence="4 5">
    <name type="scientific">Methanocalculus taiwanensis</name>
    <dbReference type="NCBI Taxonomy" id="106207"/>
    <lineage>
        <taxon>Archaea</taxon>
        <taxon>Methanobacteriati</taxon>
        <taxon>Methanobacteriota</taxon>
        <taxon>Stenosarchaea group</taxon>
        <taxon>Methanomicrobia</taxon>
        <taxon>Methanomicrobiales</taxon>
        <taxon>Methanocalculaceae</taxon>
        <taxon>Methanocalculus</taxon>
    </lineage>
</organism>
<dbReference type="InterPro" id="IPR001792">
    <property type="entry name" value="Acylphosphatase-like_dom"/>
</dbReference>
<keyword evidence="5" id="KW-1185">Reference proteome</keyword>
<comment type="similarity">
    <text evidence="2">Belongs to the acylphosphatase family.</text>
</comment>
<dbReference type="SUPFAM" id="SSF54975">
    <property type="entry name" value="Acylphosphatase/BLUF domain-like"/>
    <property type="match status" value="1"/>
</dbReference>
<reference evidence="4 5" key="1">
    <citation type="submission" date="2019-08" db="EMBL/GenBank/DDBJ databases">
        <authorList>
            <person name="Chen S.-C."/>
            <person name="Lai M.-C."/>
            <person name="You Y.-T."/>
        </authorList>
    </citation>
    <scope>NUCLEOTIDE SEQUENCE [LARGE SCALE GENOMIC DNA]</scope>
    <source>
        <strain evidence="4 5">P2F9704a</strain>
    </source>
</reference>
<accession>A0ABD4TJ52</accession>
<feature type="active site" evidence="1">
    <location>
        <position position="18"/>
    </location>
</feature>
<comment type="caution">
    <text evidence="4">The sequence shown here is derived from an EMBL/GenBank/DDBJ whole genome shotgun (WGS) entry which is preliminary data.</text>
</comment>
<gene>
    <name evidence="4" type="ORF">FTO68_08215</name>
</gene>
<feature type="active site" evidence="1">
    <location>
        <position position="36"/>
    </location>
</feature>
<evidence type="ECO:0000259" key="3">
    <source>
        <dbReference type="PROSITE" id="PS51160"/>
    </source>
</evidence>
<dbReference type="InterPro" id="IPR036046">
    <property type="entry name" value="Acylphosphatase-like_dom_sf"/>
</dbReference>
<dbReference type="InterPro" id="IPR020456">
    <property type="entry name" value="Acylphosphatase"/>
</dbReference>
<feature type="domain" description="Acylphosphatase-like" evidence="3">
    <location>
        <begin position="3"/>
        <end position="90"/>
    </location>
</feature>
<evidence type="ECO:0000256" key="2">
    <source>
        <dbReference type="RuleBase" id="RU004168"/>
    </source>
</evidence>
<dbReference type="Pfam" id="PF00708">
    <property type="entry name" value="Acylphosphatase"/>
    <property type="match status" value="1"/>
</dbReference>
<proteinExistence type="inferred from homology"/>
<comment type="catalytic activity">
    <reaction evidence="1">
        <text>an acyl phosphate + H2O = a carboxylate + phosphate + H(+)</text>
        <dbReference type="Rhea" id="RHEA:14965"/>
        <dbReference type="ChEBI" id="CHEBI:15377"/>
        <dbReference type="ChEBI" id="CHEBI:15378"/>
        <dbReference type="ChEBI" id="CHEBI:29067"/>
        <dbReference type="ChEBI" id="CHEBI:43474"/>
        <dbReference type="ChEBI" id="CHEBI:59918"/>
        <dbReference type="EC" id="3.6.1.7"/>
    </reaction>
</comment>
<dbReference type="AlphaFoldDB" id="A0ABD4TJ52"/>
<keyword evidence="1" id="KW-0378">Hydrolase</keyword>
<evidence type="ECO:0000313" key="5">
    <source>
        <dbReference type="Proteomes" id="UP001524383"/>
    </source>
</evidence>
<evidence type="ECO:0000256" key="1">
    <source>
        <dbReference type="PROSITE-ProRule" id="PRU00520"/>
    </source>
</evidence>
<dbReference type="EC" id="3.6.1.7" evidence="1"/>
<name>A0ABD4TJ52_9EURY</name>
<evidence type="ECO:0000313" key="4">
    <source>
        <dbReference type="EMBL" id="MCQ1538962.1"/>
    </source>
</evidence>
<dbReference type="GO" id="GO:0003998">
    <property type="term" value="F:acylphosphatase activity"/>
    <property type="evidence" value="ECO:0007669"/>
    <property type="project" value="UniProtKB-EC"/>
</dbReference>
<dbReference type="Proteomes" id="UP001524383">
    <property type="component" value="Unassembled WGS sequence"/>
</dbReference>
<dbReference type="EMBL" id="VOTZ01000017">
    <property type="protein sequence ID" value="MCQ1538962.1"/>
    <property type="molecule type" value="Genomic_DNA"/>
</dbReference>
<dbReference type="PANTHER" id="PTHR47268:SF4">
    <property type="entry name" value="ACYLPHOSPHATASE"/>
    <property type="match status" value="1"/>
</dbReference>
<dbReference type="PANTHER" id="PTHR47268">
    <property type="entry name" value="ACYLPHOSPHATASE"/>
    <property type="match status" value="1"/>
</dbReference>
<dbReference type="PROSITE" id="PS51160">
    <property type="entry name" value="ACYLPHOSPHATASE_3"/>
    <property type="match status" value="1"/>
</dbReference>
<sequence>MRRIHVIVDGYVQKVGYREHVRKEAVKGGITGYVKNLDTEEVEIVAEGREEDIHTFIKEINILRYPIQVTSCHVEWGDATGEWKRFNIIRGDIQEETFERMDYAGMIMHEILDVSKATLDHTKTSLQLQSQMLEKQDLMLGKQDQMLEKQDQMLEKSDLMLGKQDQMLEKQDQMLEKSDQMLEKSDQMLEKSDQMLGKQDQMLGKQDQMLEKSDQMLEKQDLMHQTGKETKEEIVRLRKETGKCLDDEFKEIKQKLHSIEDALSRAGIQV</sequence>
<dbReference type="Gene3D" id="3.30.70.100">
    <property type="match status" value="1"/>
</dbReference>
<dbReference type="RefSeq" id="WP_255332921.1">
    <property type="nucleotide sequence ID" value="NZ_VOTZ01000017.1"/>
</dbReference>